<dbReference type="InterPro" id="IPR012902">
    <property type="entry name" value="N_methyl_site"/>
</dbReference>
<dbReference type="Proteomes" id="UP000501090">
    <property type="component" value="Chromosome"/>
</dbReference>
<dbReference type="SUPFAM" id="SSF54523">
    <property type="entry name" value="Pili subunits"/>
    <property type="match status" value="1"/>
</dbReference>
<sequence>MSLALVQMVKPVEPELMPISVTGSKLSTGDPQSSMLRKSSRAQDHEHDQAQAQAGFTLIEVLVALAIFAIVMAVAVLAIPNHDDRYWRDNLNQLVASLNLAQDESAMSGMTMIAQVDSNGWRFFTPGAAGSAASNVPPNFSNSSGLMPDVYQAKNWYKPVDMAPLLLTLGGEQVTAVLQIPIRQTTNSEIRQALLIRNRNGRFSWNKP</sequence>
<evidence type="ECO:0000313" key="3">
    <source>
        <dbReference type="EMBL" id="QKM59865.1"/>
    </source>
</evidence>
<dbReference type="Gene3D" id="3.30.700.10">
    <property type="entry name" value="Glycoprotein, Type 4 Pilin"/>
    <property type="match status" value="1"/>
</dbReference>
<evidence type="ECO:0000256" key="1">
    <source>
        <dbReference type="SAM" id="MobiDB-lite"/>
    </source>
</evidence>
<dbReference type="EMBL" id="CP028940">
    <property type="protein sequence ID" value="QKM59865.1"/>
    <property type="molecule type" value="Genomic_DNA"/>
</dbReference>
<keyword evidence="4" id="KW-1185">Reference proteome</keyword>
<dbReference type="PROSITE" id="PS00409">
    <property type="entry name" value="PROKAR_NTER_METHYL"/>
    <property type="match status" value="1"/>
</dbReference>
<evidence type="ECO:0000313" key="4">
    <source>
        <dbReference type="Proteomes" id="UP000501090"/>
    </source>
</evidence>
<feature type="region of interest" description="Disordered" evidence="1">
    <location>
        <begin position="20"/>
        <end position="48"/>
    </location>
</feature>
<dbReference type="KEGG" id="pard:DN92_01750"/>
<reference evidence="3 4" key="1">
    <citation type="submission" date="2018-04" db="EMBL/GenBank/DDBJ databases">
        <title>Polynucleobacter sp. UK-Long2-W17 genome.</title>
        <authorList>
            <person name="Hahn M.W."/>
        </authorList>
    </citation>
    <scope>NUCLEOTIDE SEQUENCE [LARGE SCALE GENOMIC DNA]</scope>
    <source>
        <strain evidence="3 4">UK-Long2-W17</strain>
    </source>
</reference>
<keyword evidence="2" id="KW-1133">Transmembrane helix</keyword>
<gene>
    <name evidence="3" type="primary">gspH</name>
    <name evidence="3" type="ORF">DN92_01750</name>
</gene>
<accession>A0A6M9PLN4</accession>
<dbReference type="Pfam" id="PF07963">
    <property type="entry name" value="N_methyl"/>
    <property type="match status" value="1"/>
</dbReference>
<organism evidence="3 4">
    <name type="scientific">Polynucleobacter arcticus</name>
    <dbReference type="NCBI Taxonomy" id="1743165"/>
    <lineage>
        <taxon>Bacteria</taxon>
        <taxon>Pseudomonadati</taxon>
        <taxon>Pseudomonadota</taxon>
        <taxon>Betaproteobacteria</taxon>
        <taxon>Burkholderiales</taxon>
        <taxon>Burkholderiaceae</taxon>
        <taxon>Polynucleobacter</taxon>
    </lineage>
</organism>
<feature type="transmembrane region" description="Helical" evidence="2">
    <location>
        <begin position="56"/>
        <end position="79"/>
    </location>
</feature>
<keyword evidence="2" id="KW-0812">Transmembrane</keyword>
<dbReference type="AlphaFoldDB" id="A0A6M9PLN4"/>
<keyword evidence="2" id="KW-0472">Membrane</keyword>
<dbReference type="InterPro" id="IPR045584">
    <property type="entry name" value="Pilin-like"/>
</dbReference>
<dbReference type="NCBIfam" id="TIGR02532">
    <property type="entry name" value="IV_pilin_GFxxxE"/>
    <property type="match status" value="1"/>
</dbReference>
<feature type="compositionally biased region" description="Polar residues" evidence="1">
    <location>
        <begin position="21"/>
        <end position="37"/>
    </location>
</feature>
<name>A0A6M9PLN4_9BURK</name>
<proteinExistence type="predicted"/>
<evidence type="ECO:0000256" key="2">
    <source>
        <dbReference type="SAM" id="Phobius"/>
    </source>
</evidence>
<protein>
    <submittedName>
        <fullName evidence="3">Type II secretion system protein GspH</fullName>
    </submittedName>
</protein>